<proteinExistence type="predicted"/>
<reference evidence="1" key="1">
    <citation type="submission" date="2018-05" db="EMBL/GenBank/DDBJ databases">
        <authorList>
            <person name="Lanie J.A."/>
            <person name="Ng W.-L."/>
            <person name="Kazmierczak K.M."/>
            <person name="Andrzejewski T.M."/>
            <person name="Davidsen T.M."/>
            <person name="Wayne K.J."/>
            <person name="Tettelin H."/>
            <person name="Glass J.I."/>
            <person name="Rusch D."/>
            <person name="Podicherti R."/>
            <person name="Tsui H.-C.T."/>
            <person name="Winkler M.E."/>
        </authorList>
    </citation>
    <scope>NUCLEOTIDE SEQUENCE</scope>
</reference>
<accession>A0A382I7P4</accession>
<protein>
    <submittedName>
        <fullName evidence="1">Uncharacterized protein</fullName>
    </submittedName>
</protein>
<evidence type="ECO:0000313" key="1">
    <source>
        <dbReference type="EMBL" id="SVB94903.1"/>
    </source>
</evidence>
<dbReference type="EMBL" id="UINC01065344">
    <property type="protein sequence ID" value="SVB94903.1"/>
    <property type="molecule type" value="Genomic_DNA"/>
</dbReference>
<dbReference type="AlphaFoldDB" id="A0A382I7P4"/>
<sequence length="33" mass="3464">MILLFIIGIDVISIVSASANLILNSFSTAIINS</sequence>
<organism evidence="1">
    <name type="scientific">marine metagenome</name>
    <dbReference type="NCBI Taxonomy" id="408172"/>
    <lineage>
        <taxon>unclassified sequences</taxon>
        <taxon>metagenomes</taxon>
        <taxon>ecological metagenomes</taxon>
    </lineage>
</organism>
<name>A0A382I7P4_9ZZZZ</name>
<gene>
    <name evidence="1" type="ORF">METZ01_LOCUS247757</name>
</gene>